<evidence type="ECO:0000313" key="3">
    <source>
        <dbReference type="Proteomes" id="UP000199296"/>
    </source>
</evidence>
<accession>A0A1G7ZHT6</accession>
<feature type="transmembrane region" description="Helical" evidence="1">
    <location>
        <begin position="7"/>
        <end position="24"/>
    </location>
</feature>
<keyword evidence="1" id="KW-0472">Membrane</keyword>
<organism evidence="2 3">
    <name type="scientific">Psychroflexus sediminis</name>
    <dbReference type="NCBI Taxonomy" id="470826"/>
    <lineage>
        <taxon>Bacteria</taxon>
        <taxon>Pseudomonadati</taxon>
        <taxon>Bacteroidota</taxon>
        <taxon>Flavobacteriia</taxon>
        <taxon>Flavobacteriales</taxon>
        <taxon>Flavobacteriaceae</taxon>
        <taxon>Psychroflexus</taxon>
    </lineage>
</organism>
<dbReference type="Proteomes" id="UP000199296">
    <property type="component" value="Unassembled WGS sequence"/>
</dbReference>
<reference evidence="2 3" key="1">
    <citation type="submission" date="2016-10" db="EMBL/GenBank/DDBJ databases">
        <authorList>
            <person name="de Groot N.N."/>
        </authorList>
    </citation>
    <scope>NUCLEOTIDE SEQUENCE [LARGE SCALE GENOMIC DNA]</scope>
    <source>
        <strain evidence="2 3">DSM 19803</strain>
    </source>
</reference>
<keyword evidence="1" id="KW-0812">Transmembrane</keyword>
<dbReference type="STRING" id="470826.SAMN04488027_1266"/>
<evidence type="ECO:0000256" key="1">
    <source>
        <dbReference type="SAM" id="Phobius"/>
    </source>
</evidence>
<keyword evidence="3" id="KW-1185">Reference proteome</keyword>
<dbReference type="AlphaFoldDB" id="A0A1G7ZHT6"/>
<protein>
    <submittedName>
        <fullName evidence="2">Uncharacterized protein</fullName>
    </submittedName>
</protein>
<proteinExistence type="predicted"/>
<dbReference type="EMBL" id="FNCW01000026">
    <property type="protein sequence ID" value="SDH08116.1"/>
    <property type="molecule type" value="Genomic_DNA"/>
</dbReference>
<sequence>MKIQFIIGRTIAVAIVISLLSNIIENETVLDIVHVFVTIEIAIALYNFAVKNLQEIK</sequence>
<keyword evidence="1" id="KW-1133">Transmembrane helix</keyword>
<gene>
    <name evidence="2" type="ORF">SAMN04488027_1266</name>
</gene>
<name>A0A1G7ZHT6_9FLAO</name>
<evidence type="ECO:0000313" key="2">
    <source>
        <dbReference type="EMBL" id="SDH08116.1"/>
    </source>
</evidence>
<feature type="transmembrane region" description="Helical" evidence="1">
    <location>
        <begin position="30"/>
        <end position="49"/>
    </location>
</feature>